<organism evidence="1 2">
    <name type="scientific">Runella slithyformis (strain ATCC 29530 / DSM 19594 / LMG 11500 / NCIMB 11436 / LSU 4)</name>
    <dbReference type="NCBI Taxonomy" id="761193"/>
    <lineage>
        <taxon>Bacteria</taxon>
        <taxon>Pseudomonadati</taxon>
        <taxon>Bacteroidota</taxon>
        <taxon>Cytophagia</taxon>
        <taxon>Cytophagales</taxon>
        <taxon>Spirosomataceae</taxon>
        <taxon>Runella</taxon>
    </lineage>
</organism>
<dbReference type="RefSeq" id="WP_013930068.1">
    <property type="nucleotide sequence ID" value="NC_015703.1"/>
</dbReference>
<proteinExistence type="predicted"/>
<sequence>MENLLQILVFKATIKTPQEKERLAPLPAIKRWTVDCEDCDCVLRVEAASISKNEIMEMVRRAGFECHELSD</sequence>
<dbReference type="KEGG" id="rsi:Runsl_4451"/>
<evidence type="ECO:0008006" key="3">
    <source>
        <dbReference type="Google" id="ProtNLM"/>
    </source>
</evidence>
<protein>
    <recommendedName>
        <fullName evidence="3">HMA domain-containing protein</fullName>
    </recommendedName>
</protein>
<name>A0A7U3ZP38_RUNSL</name>
<dbReference type="Proteomes" id="UP000000493">
    <property type="component" value="Chromosome"/>
</dbReference>
<reference evidence="2" key="1">
    <citation type="submission" date="2011-06" db="EMBL/GenBank/DDBJ databases">
        <title>The complete genome of chromosome of Runella slithyformis DSM 19594.</title>
        <authorList>
            <consortium name="US DOE Joint Genome Institute (JGI-PGF)"/>
            <person name="Lucas S."/>
            <person name="Han J."/>
            <person name="Lapidus A."/>
            <person name="Bruce D."/>
            <person name="Goodwin L."/>
            <person name="Pitluck S."/>
            <person name="Peters L."/>
            <person name="Kyrpides N."/>
            <person name="Mavromatis K."/>
            <person name="Ivanova N."/>
            <person name="Ovchinnikova G."/>
            <person name="Zhang X."/>
            <person name="Misra M."/>
            <person name="Detter J.C."/>
            <person name="Tapia R."/>
            <person name="Han C."/>
            <person name="Land M."/>
            <person name="Hauser L."/>
            <person name="Markowitz V."/>
            <person name="Cheng J.-F."/>
            <person name="Hugenholtz P."/>
            <person name="Woyke T."/>
            <person name="Wu D."/>
            <person name="Tindall B."/>
            <person name="Faehrich R."/>
            <person name="Brambilla E."/>
            <person name="Klenk H.-P."/>
            <person name="Eisen J.A."/>
        </authorList>
    </citation>
    <scope>NUCLEOTIDE SEQUENCE [LARGE SCALE GENOMIC DNA]</scope>
    <source>
        <strain evidence="2">ATCC 29530 / DSM 19594 / LMG 11500 / NCIMB 11436 / LSU 4</strain>
    </source>
</reference>
<dbReference type="EMBL" id="CP002859">
    <property type="protein sequence ID" value="AEI50776.1"/>
    <property type="molecule type" value="Genomic_DNA"/>
</dbReference>
<gene>
    <name evidence="1" type="ordered locus">Runsl_4451</name>
</gene>
<reference evidence="1 2" key="2">
    <citation type="journal article" date="2012" name="Stand. Genomic Sci.">
        <title>Complete genome sequence of the aquatic bacterium Runella slithyformis type strain (LSU 4(T)).</title>
        <authorList>
            <person name="Copeland A."/>
            <person name="Zhang X."/>
            <person name="Misra M."/>
            <person name="Lapidus A."/>
            <person name="Nolan M."/>
            <person name="Lucas S."/>
            <person name="Deshpande S."/>
            <person name="Cheng J.F."/>
            <person name="Tapia R."/>
            <person name="Goodwin L.A."/>
            <person name="Pitluck S."/>
            <person name="Liolios K."/>
            <person name="Pagani I."/>
            <person name="Ivanova N."/>
            <person name="Mikhailova N."/>
            <person name="Pati A."/>
            <person name="Chen A."/>
            <person name="Palaniappan K."/>
            <person name="Land M."/>
            <person name="Hauser L."/>
            <person name="Pan C."/>
            <person name="Jeffries C.D."/>
            <person name="Detter J.C."/>
            <person name="Brambilla E.M."/>
            <person name="Rohde M."/>
            <person name="Djao O.D."/>
            <person name="Goker M."/>
            <person name="Sikorski J."/>
            <person name="Tindall B.J."/>
            <person name="Woyke T."/>
            <person name="Bristow J."/>
            <person name="Eisen J.A."/>
            <person name="Markowitz V."/>
            <person name="Hugenholtz P."/>
            <person name="Kyrpides N.C."/>
            <person name="Klenk H.P."/>
            <person name="Mavromatis K."/>
        </authorList>
    </citation>
    <scope>NUCLEOTIDE SEQUENCE [LARGE SCALE GENOMIC DNA]</scope>
    <source>
        <strain evidence="2">ATCC 29530 / DSM 19594 / LMG 11500 / NCIMB 11436 / LSU 4</strain>
    </source>
</reference>
<evidence type="ECO:0000313" key="2">
    <source>
        <dbReference type="Proteomes" id="UP000000493"/>
    </source>
</evidence>
<dbReference type="AlphaFoldDB" id="A0A7U3ZP38"/>
<evidence type="ECO:0000313" key="1">
    <source>
        <dbReference type="EMBL" id="AEI50776.1"/>
    </source>
</evidence>
<accession>A0A7U3ZP38</accession>
<keyword evidence="2" id="KW-1185">Reference proteome</keyword>